<comment type="caution">
    <text evidence="2">The sequence shown here is derived from an EMBL/GenBank/DDBJ whole genome shotgun (WGS) entry which is preliminary data.</text>
</comment>
<dbReference type="Proteomes" id="UP001497480">
    <property type="component" value="Unassembled WGS sequence"/>
</dbReference>
<dbReference type="AlphaFoldDB" id="A0AAV1YBI7"/>
<organism evidence="2 3">
    <name type="scientific">Lupinus luteus</name>
    <name type="common">European yellow lupine</name>
    <dbReference type="NCBI Taxonomy" id="3873"/>
    <lineage>
        <taxon>Eukaryota</taxon>
        <taxon>Viridiplantae</taxon>
        <taxon>Streptophyta</taxon>
        <taxon>Embryophyta</taxon>
        <taxon>Tracheophyta</taxon>
        <taxon>Spermatophyta</taxon>
        <taxon>Magnoliopsida</taxon>
        <taxon>eudicotyledons</taxon>
        <taxon>Gunneridae</taxon>
        <taxon>Pentapetalae</taxon>
        <taxon>rosids</taxon>
        <taxon>fabids</taxon>
        <taxon>Fabales</taxon>
        <taxon>Fabaceae</taxon>
        <taxon>Papilionoideae</taxon>
        <taxon>50 kb inversion clade</taxon>
        <taxon>genistoids sensu lato</taxon>
        <taxon>core genistoids</taxon>
        <taxon>Genisteae</taxon>
        <taxon>Lupinus</taxon>
    </lineage>
</organism>
<name>A0AAV1YBI7_LUPLU</name>
<dbReference type="PANTHER" id="PTHR33167">
    <property type="entry name" value="TRANSCRIPTION FACTOR, PUTATIVE (DUF863)-RELATED"/>
    <property type="match status" value="1"/>
</dbReference>
<gene>
    <name evidence="2" type="ORF">LLUT_LOCUS31400</name>
</gene>
<accession>A0AAV1YBI7</accession>
<dbReference type="EMBL" id="CAXHTB010000022">
    <property type="protein sequence ID" value="CAL0330340.1"/>
    <property type="molecule type" value="Genomic_DNA"/>
</dbReference>
<feature type="compositionally biased region" description="Low complexity" evidence="1">
    <location>
        <begin position="226"/>
        <end position="237"/>
    </location>
</feature>
<sequence length="250" mass="28372">MTFITKSCNFGMGTKIEYSINLLATSADHRNNLTLGEVDVWEHYQNKELKDKHHKRMVDRNIIESIKKTMKMHDDIFKHQVRELHRVYSVQRMLMDEHKKGYRQQKFQTPLNSIDANHPHYIEQQHQSTQISQGHNFHAQRGFNLEGSAKEGIFSRTCGFDEGEAGPSSYNSFQSCKVSTSGYDTEMEVDLTLSIGTSKVKKSHVSQLACLGSPSGKTREGECSEPTTPMSSSSMTFTQEGRGHFGFLKG</sequence>
<evidence type="ECO:0000313" key="3">
    <source>
        <dbReference type="Proteomes" id="UP001497480"/>
    </source>
</evidence>
<proteinExistence type="predicted"/>
<evidence type="ECO:0000313" key="2">
    <source>
        <dbReference type="EMBL" id="CAL0330340.1"/>
    </source>
</evidence>
<dbReference type="PANTHER" id="PTHR33167:SF33">
    <property type="entry name" value="MYB-CC TYPE TRANSCRIPTION FACTOR LHEQLE-CONTAINING DOMAIN-CONTAINING PROTEIN"/>
    <property type="match status" value="1"/>
</dbReference>
<protein>
    <submittedName>
        <fullName evidence="2">Uncharacterized protein</fullName>
    </submittedName>
</protein>
<evidence type="ECO:0000256" key="1">
    <source>
        <dbReference type="SAM" id="MobiDB-lite"/>
    </source>
</evidence>
<reference evidence="2 3" key="1">
    <citation type="submission" date="2024-03" db="EMBL/GenBank/DDBJ databases">
        <authorList>
            <person name="Martinez-Hernandez J."/>
        </authorList>
    </citation>
    <scope>NUCLEOTIDE SEQUENCE [LARGE SCALE GENOMIC DNA]</scope>
</reference>
<feature type="region of interest" description="Disordered" evidence="1">
    <location>
        <begin position="214"/>
        <end position="237"/>
    </location>
</feature>
<keyword evidence="3" id="KW-1185">Reference proteome</keyword>